<dbReference type="OrthoDB" id="9810528at2"/>
<gene>
    <name evidence="2" type="ORF">SAMN02745206_00400</name>
</gene>
<dbReference type="AlphaFoldDB" id="A0A1M4TX02"/>
<evidence type="ECO:0000313" key="2">
    <source>
        <dbReference type="EMBL" id="SHE48904.1"/>
    </source>
</evidence>
<dbReference type="EMBL" id="FQVB01000004">
    <property type="protein sequence ID" value="SHE48904.1"/>
    <property type="molecule type" value="Genomic_DNA"/>
</dbReference>
<dbReference type="RefSeq" id="WP_073036454.1">
    <property type="nucleotide sequence ID" value="NZ_FQVB01000004.1"/>
</dbReference>
<dbReference type="InterPro" id="IPR029002">
    <property type="entry name" value="PLPC/GPLD1"/>
</dbReference>
<organism evidence="2 3">
    <name type="scientific">Desulfacinum infernum DSM 9756</name>
    <dbReference type="NCBI Taxonomy" id="1121391"/>
    <lineage>
        <taxon>Bacteria</taxon>
        <taxon>Pseudomonadati</taxon>
        <taxon>Thermodesulfobacteriota</taxon>
        <taxon>Syntrophobacteria</taxon>
        <taxon>Syntrophobacterales</taxon>
        <taxon>Syntrophobacteraceae</taxon>
        <taxon>Desulfacinum</taxon>
    </lineage>
</organism>
<protein>
    <submittedName>
        <fullName evidence="2">Zinc dependent phospholipase C</fullName>
    </submittedName>
</protein>
<sequence>MPKERFHMLLAREAAGILSATAKEGSFRLDTESYLLGAVMPDTLFYDIPRFTLSRVGRLLHRFQGEKGARVCRKLLRGRQARRDPRYASWLLGFMSHLVADAYWHGLVVYYSEPPFWPCRYYRLKPKSCHLWLEGQLEAQWIPLVGPTEGFCDVLDRIRRELYRTHPAPRYFRRWLGAVLPRHVPAEPSVRRCLYWQATLLRFFSDPRTDRLHEVLISTRWGRHLGSLVVPREARLAELMGQVPPRPAPNGLAPFDGRLLARSVVDLAGRLSDALKEIPPGPELD</sequence>
<dbReference type="Pfam" id="PF00882">
    <property type="entry name" value="Zn_dep_PLPC"/>
    <property type="match status" value="1"/>
</dbReference>
<accession>A0A1M4TX02</accession>
<evidence type="ECO:0000313" key="3">
    <source>
        <dbReference type="Proteomes" id="UP000184076"/>
    </source>
</evidence>
<name>A0A1M4TX02_9BACT</name>
<evidence type="ECO:0000259" key="1">
    <source>
        <dbReference type="Pfam" id="PF00882"/>
    </source>
</evidence>
<feature type="domain" description="Phospholipase C/D" evidence="1">
    <location>
        <begin position="7"/>
        <end position="108"/>
    </location>
</feature>
<keyword evidence="3" id="KW-1185">Reference proteome</keyword>
<proteinExistence type="predicted"/>
<reference evidence="3" key="1">
    <citation type="submission" date="2016-11" db="EMBL/GenBank/DDBJ databases">
        <authorList>
            <person name="Varghese N."/>
            <person name="Submissions S."/>
        </authorList>
    </citation>
    <scope>NUCLEOTIDE SEQUENCE [LARGE SCALE GENOMIC DNA]</scope>
    <source>
        <strain evidence="3">DSM 9756</strain>
    </source>
</reference>
<dbReference type="Proteomes" id="UP000184076">
    <property type="component" value="Unassembled WGS sequence"/>
</dbReference>